<dbReference type="EMBL" id="QSJG01000008">
    <property type="protein sequence ID" value="RHD55782.1"/>
    <property type="molecule type" value="Genomic_DNA"/>
</dbReference>
<evidence type="ECO:0000256" key="3">
    <source>
        <dbReference type="ARBA" id="ARBA00022759"/>
    </source>
</evidence>
<dbReference type="RefSeq" id="WP_117747879.1">
    <property type="nucleotide sequence ID" value="NZ_CAUGGG010000011.1"/>
</dbReference>
<dbReference type="Pfam" id="PF09520">
    <property type="entry name" value="RE_TdeIII"/>
    <property type="match status" value="1"/>
</dbReference>
<accession>A0A3E4WDF9</accession>
<comment type="catalytic activity">
    <reaction evidence="5">
        <text>Endonucleolytic cleavage of DNA to give specific double-stranded fragments with terminal 5'-phosphates.</text>
        <dbReference type="EC" id="3.1.21.4"/>
    </reaction>
</comment>
<evidence type="ECO:0000256" key="2">
    <source>
        <dbReference type="ARBA" id="ARBA00022747"/>
    </source>
</evidence>
<protein>
    <recommendedName>
        <fullName evidence="6">type II site-specific deoxyribonuclease</fullName>
        <ecNumber evidence="6">3.1.21.4</ecNumber>
    </recommendedName>
</protein>
<evidence type="ECO:0000256" key="4">
    <source>
        <dbReference type="ARBA" id="ARBA00022801"/>
    </source>
</evidence>
<evidence type="ECO:0000313" key="8">
    <source>
        <dbReference type="EMBL" id="RHD55782.1"/>
    </source>
</evidence>
<keyword evidence="2" id="KW-0680">Restriction system</keyword>
<dbReference type="GO" id="GO:0009307">
    <property type="term" value="P:DNA restriction-modification system"/>
    <property type="evidence" value="ECO:0007669"/>
    <property type="project" value="InterPro"/>
</dbReference>
<keyword evidence="3 7" id="KW-0255">Endonuclease</keyword>
<evidence type="ECO:0000313" key="7">
    <source>
        <dbReference type="EMBL" id="RGM40261.1"/>
    </source>
</evidence>
<dbReference type="EMBL" id="QSTF01000018">
    <property type="protein sequence ID" value="RGM40261.1"/>
    <property type="molecule type" value="Genomic_DNA"/>
</dbReference>
<evidence type="ECO:0000256" key="5">
    <source>
        <dbReference type="ARBA" id="ARBA00093760"/>
    </source>
</evidence>
<keyword evidence="1" id="KW-0540">Nuclease</keyword>
<dbReference type="Proteomes" id="UP000260780">
    <property type="component" value="Unassembled WGS sequence"/>
</dbReference>
<organism evidence="7 9">
    <name type="scientific">Phocaeicola plebeius</name>
    <dbReference type="NCBI Taxonomy" id="310297"/>
    <lineage>
        <taxon>Bacteria</taxon>
        <taxon>Pseudomonadati</taxon>
        <taxon>Bacteroidota</taxon>
        <taxon>Bacteroidia</taxon>
        <taxon>Bacteroidales</taxon>
        <taxon>Bacteroidaceae</taxon>
        <taxon>Phocaeicola</taxon>
    </lineage>
</organism>
<reference evidence="9 10" key="1">
    <citation type="submission" date="2018-08" db="EMBL/GenBank/DDBJ databases">
        <title>A genome reference for cultivated species of the human gut microbiota.</title>
        <authorList>
            <person name="Zou Y."/>
            <person name="Xue W."/>
            <person name="Luo G."/>
        </authorList>
    </citation>
    <scope>NUCLEOTIDE SEQUENCE [LARGE SCALE GENOMIC DNA]</scope>
    <source>
        <strain evidence="8 10">AM31-10</strain>
        <strain evidence="7 9">OM08-14</strain>
    </source>
</reference>
<evidence type="ECO:0000256" key="6">
    <source>
        <dbReference type="ARBA" id="ARBA00093790"/>
    </source>
</evidence>
<comment type="caution">
    <text evidence="7">The sequence shown here is derived from an EMBL/GenBank/DDBJ whole genome shotgun (WGS) entry which is preliminary data.</text>
</comment>
<evidence type="ECO:0000313" key="10">
    <source>
        <dbReference type="Proteomes" id="UP000284361"/>
    </source>
</evidence>
<evidence type="ECO:0000313" key="9">
    <source>
        <dbReference type="Proteomes" id="UP000260780"/>
    </source>
</evidence>
<dbReference type="EC" id="3.1.21.4" evidence="6"/>
<dbReference type="GO" id="GO:0009036">
    <property type="term" value="F:type II site-specific deoxyribonuclease activity"/>
    <property type="evidence" value="ECO:0007669"/>
    <property type="project" value="InterPro"/>
</dbReference>
<gene>
    <name evidence="8" type="ORF">DW789_05580</name>
    <name evidence="7" type="ORF">DXC17_08500</name>
</gene>
<dbReference type="InterPro" id="IPR019045">
    <property type="entry name" value="Restrct_endonuc_II_HinfI"/>
</dbReference>
<evidence type="ECO:0000256" key="1">
    <source>
        <dbReference type="ARBA" id="ARBA00022722"/>
    </source>
</evidence>
<dbReference type="AlphaFoldDB" id="A0A3E4WDF9"/>
<dbReference type="Proteomes" id="UP000284361">
    <property type="component" value="Unassembled WGS sequence"/>
</dbReference>
<keyword evidence="4" id="KW-0378">Hydrolase</keyword>
<sequence length="284" mass="32781">MFFFFFDDNSNKPDHNNVSEAILSVIKKLMDGVMNNVLFKHPFIVEDFSKDKPLYAALVPNEIWKGSHFERRFTTPFGKAWQSLAVAVGKTYHGQCGQEVKVEGLVGKESLRRIQEVLNKLETRELSPNWNEELKYILEGGGQPIPVTVICDILATNNTTGKTYAFELKGPLPNSDQTKVSKEKMFKLLAMQGRPIEEAYFALPYNPYRIKENYSWTLPTRWFDMKHDPCVLIGEETWNLIGGEGTYQLFINEVNKLGKHYKERIYREYLGIEPPEGFDVDILR</sequence>
<dbReference type="GO" id="GO:0003677">
    <property type="term" value="F:DNA binding"/>
    <property type="evidence" value="ECO:0007669"/>
    <property type="project" value="InterPro"/>
</dbReference>
<name>A0A3E4WDF9_9BACT</name>
<proteinExistence type="predicted"/>